<comment type="caution">
    <text evidence="1">The sequence shown here is derived from an EMBL/GenBank/DDBJ whole genome shotgun (WGS) entry which is preliminary data.</text>
</comment>
<sequence>MSADNKMPSPHRLLIVGAGLTGSVTASLLRRKFPKEALNITFWEKSRGAGGRMNTNRSASDSRCTVDLGAQYVTATPDYYRSHESFYQELISAKVLVPFNGIIEGENKKEGMKNFTAPSGMNSIVKNFLNSSDPEDIGPSLLAHTSVPFGIEHLEMDMNDVKEIIISHVKQILPDLPEPVNSRCLRWRYSQVSRGVDGSPGCIALCNSPLLVACGDAFSHSNFDGCIDSAMSVVDTFCKITSVSNL</sequence>
<dbReference type="InterPro" id="IPR036188">
    <property type="entry name" value="FAD/NAD-bd_sf"/>
</dbReference>
<dbReference type="PANTHER" id="PTHR23357">
    <property type="entry name" value="RENALASE"/>
    <property type="match status" value="1"/>
</dbReference>
<accession>A0A3M6U3B7</accession>
<dbReference type="SUPFAM" id="SSF51905">
    <property type="entry name" value="FAD/NAD(P)-binding domain"/>
    <property type="match status" value="1"/>
</dbReference>
<dbReference type="Gene3D" id="3.90.660.10">
    <property type="match status" value="2"/>
</dbReference>
<keyword evidence="2" id="KW-1185">Reference proteome</keyword>
<dbReference type="GO" id="GO:0016651">
    <property type="term" value="F:oxidoreductase activity, acting on NAD(P)H"/>
    <property type="evidence" value="ECO:0007669"/>
    <property type="project" value="InterPro"/>
</dbReference>
<dbReference type="PANTHER" id="PTHR23357:SF1">
    <property type="entry name" value="RENALASE"/>
    <property type="match status" value="1"/>
</dbReference>
<dbReference type="GO" id="GO:0005576">
    <property type="term" value="C:extracellular region"/>
    <property type="evidence" value="ECO:0007669"/>
    <property type="project" value="TreeGrafter"/>
</dbReference>
<dbReference type="InterPro" id="IPR040174">
    <property type="entry name" value="RNLS"/>
</dbReference>
<proteinExistence type="predicted"/>
<name>A0A3M6U3B7_POCDA</name>
<evidence type="ECO:0000313" key="2">
    <source>
        <dbReference type="Proteomes" id="UP000275408"/>
    </source>
</evidence>
<dbReference type="Pfam" id="PF13450">
    <property type="entry name" value="NAD_binding_8"/>
    <property type="match status" value="1"/>
</dbReference>
<dbReference type="AlphaFoldDB" id="A0A3M6U3B7"/>
<protein>
    <recommendedName>
        <fullName evidence="3">Amine oxidase domain-containing protein</fullName>
    </recommendedName>
</protein>
<dbReference type="STRING" id="46731.A0A3M6U3B7"/>
<organism evidence="1 2">
    <name type="scientific">Pocillopora damicornis</name>
    <name type="common">Cauliflower coral</name>
    <name type="synonym">Millepora damicornis</name>
    <dbReference type="NCBI Taxonomy" id="46731"/>
    <lineage>
        <taxon>Eukaryota</taxon>
        <taxon>Metazoa</taxon>
        <taxon>Cnidaria</taxon>
        <taxon>Anthozoa</taxon>
        <taxon>Hexacorallia</taxon>
        <taxon>Scleractinia</taxon>
        <taxon>Astrocoeniina</taxon>
        <taxon>Pocilloporidae</taxon>
        <taxon>Pocillopora</taxon>
    </lineage>
</organism>
<reference evidence="1 2" key="1">
    <citation type="journal article" date="2018" name="Sci. Rep.">
        <title>Comparative analysis of the Pocillopora damicornis genome highlights role of immune system in coral evolution.</title>
        <authorList>
            <person name="Cunning R."/>
            <person name="Bay R.A."/>
            <person name="Gillette P."/>
            <person name="Baker A.C."/>
            <person name="Traylor-Knowles N."/>
        </authorList>
    </citation>
    <scope>NUCLEOTIDE SEQUENCE [LARGE SCALE GENOMIC DNA]</scope>
    <source>
        <strain evidence="1">RSMAS</strain>
        <tissue evidence="1">Whole animal</tissue>
    </source>
</reference>
<evidence type="ECO:0000313" key="1">
    <source>
        <dbReference type="EMBL" id="RMX48111.1"/>
    </source>
</evidence>
<gene>
    <name evidence="1" type="ORF">pdam_00002604</name>
</gene>
<evidence type="ECO:0008006" key="3">
    <source>
        <dbReference type="Google" id="ProtNLM"/>
    </source>
</evidence>
<dbReference type="OrthoDB" id="2161133at2759"/>
<dbReference type="EMBL" id="RCHS01002311">
    <property type="protein sequence ID" value="RMX48111.1"/>
    <property type="molecule type" value="Genomic_DNA"/>
</dbReference>
<dbReference type="Proteomes" id="UP000275408">
    <property type="component" value="Unassembled WGS sequence"/>
</dbReference>